<keyword evidence="5" id="KW-1185">Reference proteome</keyword>
<dbReference type="Gene3D" id="1.10.357.10">
    <property type="entry name" value="Tetracycline Repressor, domain 2"/>
    <property type="match status" value="1"/>
</dbReference>
<dbReference type="PROSITE" id="PS50977">
    <property type="entry name" value="HTH_TETR_2"/>
    <property type="match status" value="1"/>
</dbReference>
<dbReference type="Proteomes" id="UP000471147">
    <property type="component" value="Unassembled WGS sequence"/>
</dbReference>
<evidence type="ECO:0000256" key="1">
    <source>
        <dbReference type="ARBA" id="ARBA00023125"/>
    </source>
</evidence>
<sequence>METDRKNRTVWTDQGLRALEALGHNALKAQPLAHALGVSRGSFYWHFEDLSDFHSALLVRWRERMFDQIVQDVTRPGHNPIRRLLERVLSEPSRLEIAVRSWALVNSQAAQMVEDVDKRRVDFIKDLLCKAGCPPELAVTRAQLFNWAYLGFALSNRRLDPETRNNIVEDLMRFGNKK</sequence>
<dbReference type="OrthoDB" id="3218408at2"/>
<evidence type="ECO:0000313" key="4">
    <source>
        <dbReference type="EMBL" id="MVZ96134.1"/>
    </source>
</evidence>
<dbReference type="EMBL" id="SDWJ01000001">
    <property type="protein sequence ID" value="MVZ96134.1"/>
    <property type="molecule type" value="Genomic_DNA"/>
</dbReference>
<dbReference type="InterPro" id="IPR001647">
    <property type="entry name" value="HTH_TetR"/>
</dbReference>
<dbReference type="AlphaFoldDB" id="A0A6I4LWF6"/>
<evidence type="ECO:0000256" key="2">
    <source>
        <dbReference type="PROSITE-ProRule" id="PRU00335"/>
    </source>
</evidence>
<dbReference type="SUPFAM" id="SSF46689">
    <property type="entry name" value="Homeodomain-like"/>
    <property type="match status" value="1"/>
</dbReference>
<organism evidence="4 5">
    <name type="scientific">Sphingorhabdus profundilacus</name>
    <dbReference type="NCBI Taxonomy" id="2509718"/>
    <lineage>
        <taxon>Bacteria</taxon>
        <taxon>Pseudomonadati</taxon>
        <taxon>Pseudomonadota</taxon>
        <taxon>Alphaproteobacteria</taxon>
        <taxon>Sphingomonadales</taxon>
        <taxon>Sphingomonadaceae</taxon>
        <taxon>Sphingorhabdus</taxon>
    </lineage>
</organism>
<protein>
    <submittedName>
        <fullName evidence="4">TetR/AcrR family transcriptional regulator</fullName>
    </submittedName>
</protein>
<dbReference type="InterPro" id="IPR009057">
    <property type="entry name" value="Homeodomain-like_sf"/>
</dbReference>
<comment type="caution">
    <text evidence="4">The sequence shown here is derived from an EMBL/GenBank/DDBJ whole genome shotgun (WGS) entry which is preliminary data.</text>
</comment>
<evidence type="ECO:0000313" key="5">
    <source>
        <dbReference type="Proteomes" id="UP000471147"/>
    </source>
</evidence>
<reference evidence="4 5" key="1">
    <citation type="submission" date="2019-01" db="EMBL/GenBank/DDBJ databases">
        <title>Sphingorhabdus lacus sp.nov., isolated from an oligotrophic freshwater lake.</title>
        <authorList>
            <person name="Park M."/>
        </authorList>
    </citation>
    <scope>NUCLEOTIDE SEQUENCE [LARGE SCALE GENOMIC DNA]</scope>
    <source>
        <strain evidence="4 5">IMCC26285</strain>
    </source>
</reference>
<dbReference type="GO" id="GO:0003677">
    <property type="term" value="F:DNA binding"/>
    <property type="evidence" value="ECO:0007669"/>
    <property type="project" value="UniProtKB-UniRule"/>
</dbReference>
<feature type="domain" description="HTH tetR-type" evidence="3">
    <location>
        <begin position="5"/>
        <end position="65"/>
    </location>
</feature>
<gene>
    <name evidence="4" type="ORF">EUU23_00265</name>
</gene>
<accession>A0A6I4LWF6</accession>
<name>A0A6I4LWF6_9SPHN</name>
<keyword evidence="1 2" id="KW-0238">DNA-binding</keyword>
<proteinExistence type="predicted"/>
<feature type="DNA-binding region" description="H-T-H motif" evidence="2">
    <location>
        <begin position="28"/>
        <end position="47"/>
    </location>
</feature>
<evidence type="ECO:0000259" key="3">
    <source>
        <dbReference type="PROSITE" id="PS50977"/>
    </source>
</evidence>